<accession>A0ABT7F3G9</accession>
<dbReference type="CDD" id="cd06170">
    <property type="entry name" value="LuxR_C_like"/>
    <property type="match status" value="1"/>
</dbReference>
<comment type="caution">
    <text evidence="5">The sequence shown here is derived from an EMBL/GenBank/DDBJ whole genome shotgun (WGS) entry which is preliminary data.</text>
</comment>
<evidence type="ECO:0000256" key="3">
    <source>
        <dbReference type="ARBA" id="ARBA00023163"/>
    </source>
</evidence>
<dbReference type="Gene3D" id="1.10.10.10">
    <property type="entry name" value="Winged helix-like DNA-binding domain superfamily/Winged helix DNA-binding domain"/>
    <property type="match status" value="1"/>
</dbReference>
<dbReference type="InterPro" id="IPR016032">
    <property type="entry name" value="Sig_transdc_resp-reg_C-effctor"/>
</dbReference>
<dbReference type="PROSITE" id="PS50043">
    <property type="entry name" value="HTH_LUXR_2"/>
    <property type="match status" value="1"/>
</dbReference>
<keyword evidence="3" id="KW-0804">Transcription</keyword>
<dbReference type="PANTHER" id="PTHR44688:SF16">
    <property type="entry name" value="DNA-BINDING TRANSCRIPTIONAL ACTIVATOR DEVR_DOSR"/>
    <property type="match status" value="1"/>
</dbReference>
<sequence>MGQSEIRAIDACLGHTGQDGWAAPFLDLVVATGAVQVMVFAYDADHAACLLSRNFRAQALGGALAESYLDGWYRQDPLYARVLALAPGALSVVTGGAPGPEDYRLRFFERPGLAGKTAVLAAGARLRLVLNLYWEVLPRDEDALLPLLGRLALLHFEARLSEAPPALAVLSERERAVCLGMLAGKKAEEIADDLGVAASSVVTYRRRAYDKLGISSRGALFAICRR</sequence>
<proteinExistence type="predicted"/>
<evidence type="ECO:0000256" key="2">
    <source>
        <dbReference type="ARBA" id="ARBA00023125"/>
    </source>
</evidence>
<evidence type="ECO:0000313" key="5">
    <source>
        <dbReference type="EMBL" id="MDK3019148.1"/>
    </source>
</evidence>
<organism evidence="5 6">
    <name type="scientific">Pseudodonghicola flavimaris</name>
    <dbReference type="NCBI Taxonomy" id="3050036"/>
    <lineage>
        <taxon>Bacteria</taxon>
        <taxon>Pseudomonadati</taxon>
        <taxon>Pseudomonadota</taxon>
        <taxon>Alphaproteobacteria</taxon>
        <taxon>Rhodobacterales</taxon>
        <taxon>Paracoccaceae</taxon>
        <taxon>Pseudodonghicola</taxon>
    </lineage>
</organism>
<dbReference type="InterPro" id="IPR000792">
    <property type="entry name" value="Tscrpt_reg_LuxR_C"/>
</dbReference>
<keyword evidence="1" id="KW-0805">Transcription regulation</keyword>
<feature type="domain" description="HTH luxR-type" evidence="4">
    <location>
        <begin position="163"/>
        <end position="226"/>
    </location>
</feature>
<dbReference type="Proteomes" id="UP001243757">
    <property type="component" value="Unassembled WGS sequence"/>
</dbReference>
<evidence type="ECO:0000256" key="1">
    <source>
        <dbReference type="ARBA" id="ARBA00023015"/>
    </source>
</evidence>
<dbReference type="SMART" id="SM00421">
    <property type="entry name" value="HTH_LUXR"/>
    <property type="match status" value="1"/>
</dbReference>
<dbReference type="InterPro" id="IPR036388">
    <property type="entry name" value="WH-like_DNA-bd_sf"/>
</dbReference>
<evidence type="ECO:0000313" key="6">
    <source>
        <dbReference type="Proteomes" id="UP001243757"/>
    </source>
</evidence>
<evidence type="ECO:0000259" key="4">
    <source>
        <dbReference type="PROSITE" id="PS50043"/>
    </source>
</evidence>
<dbReference type="EMBL" id="JASNJD010000012">
    <property type="protein sequence ID" value="MDK3019148.1"/>
    <property type="molecule type" value="Genomic_DNA"/>
</dbReference>
<dbReference type="PROSITE" id="PS00622">
    <property type="entry name" value="HTH_LUXR_1"/>
    <property type="match status" value="1"/>
</dbReference>
<gene>
    <name evidence="5" type="ORF">QO033_15810</name>
</gene>
<reference evidence="5 6" key="1">
    <citation type="submission" date="2023-05" db="EMBL/GenBank/DDBJ databases">
        <title>Pseudodonghicola sp. nov.</title>
        <authorList>
            <person name="Huang J."/>
        </authorList>
    </citation>
    <scope>NUCLEOTIDE SEQUENCE [LARGE SCALE GENOMIC DNA]</scope>
    <source>
        <strain evidence="5 6">IC7</strain>
    </source>
</reference>
<dbReference type="RefSeq" id="WP_284481952.1">
    <property type="nucleotide sequence ID" value="NZ_JASNJD010000012.1"/>
</dbReference>
<name>A0ABT7F3G9_9RHOB</name>
<dbReference type="PANTHER" id="PTHR44688">
    <property type="entry name" value="DNA-BINDING TRANSCRIPTIONAL ACTIVATOR DEVR_DOSR"/>
    <property type="match status" value="1"/>
</dbReference>
<dbReference type="SUPFAM" id="SSF46894">
    <property type="entry name" value="C-terminal effector domain of the bipartite response regulators"/>
    <property type="match status" value="1"/>
</dbReference>
<keyword evidence="6" id="KW-1185">Reference proteome</keyword>
<protein>
    <submittedName>
        <fullName evidence="5">Helix-turn-helix transcriptional regulator</fullName>
    </submittedName>
</protein>
<keyword evidence="2" id="KW-0238">DNA-binding</keyword>
<dbReference type="Pfam" id="PF00196">
    <property type="entry name" value="GerE"/>
    <property type="match status" value="1"/>
</dbReference>